<feature type="region of interest" description="Disordered" evidence="3">
    <location>
        <begin position="244"/>
        <end position="292"/>
    </location>
</feature>
<feature type="coiled-coil region" evidence="2">
    <location>
        <begin position="30"/>
        <end position="117"/>
    </location>
</feature>
<reference evidence="7 8" key="1">
    <citation type="submission" date="2016-02" db="EMBL/GenBank/DDBJ databases">
        <title>Genome sequence of Tissierella creatinophila DSM 6911.</title>
        <authorList>
            <person name="Poehlein A."/>
            <person name="Daniel R."/>
        </authorList>
    </citation>
    <scope>NUCLEOTIDE SEQUENCE [LARGE SCALE GENOMIC DNA]</scope>
    <source>
        <strain evidence="7 8">DSM 6911</strain>
    </source>
</reference>
<evidence type="ECO:0000313" key="8">
    <source>
        <dbReference type="Proteomes" id="UP000186112"/>
    </source>
</evidence>
<dbReference type="RefSeq" id="WP_075725686.1">
    <property type="nucleotide sequence ID" value="NZ_LTDM01000011.1"/>
</dbReference>
<dbReference type="PANTHER" id="PTHR21666:SF289">
    <property type="entry name" value="L-ALA--D-GLU ENDOPEPTIDASE"/>
    <property type="match status" value="1"/>
</dbReference>
<feature type="compositionally biased region" description="Low complexity" evidence="3">
    <location>
        <begin position="260"/>
        <end position="285"/>
    </location>
</feature>
<dbReference type="InterPro" id="IPR057309">
    <property type="entry name" value="PcsB_CC"/>
</dbReference>
<dbReference type="Gene3D" id="2.70.70.10">
    <property type="entry name" value="Glucose Permease (Domain IIA)"/>
    <property type="match status" value="1"/>
</dbReference>
<organism evidence="7 8">
    <name type="scientific">Tissierella creatinophila DSM 6911</name>
    <dbReference type="NCBI Taxonomy" id="1123403"/>
    <lineage>
        <taxon>Bacteria</taxon>
        <taxon>Bacillati</taxon>
        <taxon>Bacillota</taxon>
        <taxon>Tissierellia</taxon>
        <taxon>Tissierellales</taxon>
        <taxon>Tissierellaceae</taxon>
        <taxon>Tissierella</taxon>
    </lineage>
</organism>
<feature type="compositionally biased region" description="Basic and acidic residues" evidence="3">
    <location>
        <begin position="189"/>
        <end position="206"/>
    </location>
</feature>
<gene>
    <name evidence="7" type="primary">envC</name>
    <name evidence="7" type="ORF">TICRE_07450</name>
</gene>
<dbReference type="EMBL" id="LTDM01000011">
    <property type="protein sequence ID" value="OLS03049.1"/>
    <property type="molecule type" value="Genomic_DNA"/>
</dbReference>
<feature type="domain" description="M23ase beta-sheet core" evidence="5">
    <location>
        <begin position="318"/>
        <end position="412"/>
    </location>
</feature>
<evidence type="ECO:0000256" key="1">
    <source>
        <dbReference type="ARBA" id="ARBA00022729"/>
    </source>
</evidence>
<dbReference type="Pfam" id="PF24568">
    <property type="entry name" value="CC_PcsB"/>
    <property type="match status" value="1"/>
</dbReference>
<dbReference type="AlphaFoldDB" id="A0A1U7M759"/>
<evidence type="ECO:0000259" key="6">
    <source>
        <dbReference type="Pfam" id="PF24568"/>
    </source>
</evidence>
<dbReference type="Pfam" id="PF01551">
    <property type="entry name" value="Peptidase_M23"/>
    <property type="match status" value="1"/>
</dbReference>
<feature type="region of interest" description="Disordered" evidence="3">
    <location>
        <begin position="186"/>
        <end position="206"/>
    </location>
</feature>
<name>A0A1U7M759_TISCR</name>
<dbReference type="Gene3D" id="6.10.250.3150">
    <property type="match status" value="1"/>
</dbReference>
<dbReference type="InterPro" id="IPR011055">
    <property type="entry name" value="Dup_hybrid_motif"/>
</dbReference>
<dbReference type="PANTHER" id="PTHR21666">
    <property type="entry name" value="PEPTIDASE-RELATED"/>
    <property type="match status" value="1"/>
</dbReference>
<feature type="domain" description="Peptidoglycan hydrolase PcsB coiled-coil" evidence="6">
    <location>
        <begin position="101"/>
        <end position="173"/>
    </location>
</feature>
<evidence type="ECO:0000259" key="5">
    <source>
        <dbReference type="Pfam" id="PF01551"/>
    </source>
</evidence>
<dbReference type="InterPro" id="IPR050570">
    <property type="entry name" value="Cell_wall_metabolism_enzyme"/>
</dbReference>
<comment type="caution">
    <text evidence="7">The sequence shown here is derived from an EMBL/GenBank/DDBJ whole genome shotgun (WGS) entry which is preliminary data.</text>
</comment>
<evidence type="ECO:0000313" key="7">
    <source>
        <dbReference type="EMBL" id="OLS03049.1"/>
    </source>
</evidence>
<feature type="compositionally biased region" description="Basic and acidic residues" evidence="3">
    <location>
        <begin position="244"/>
        <end position="259"/>
    </location>
</feature>
<proteinExistence type="predicted"/>
<keyword evidence="2" id="KW-0175">Coiled coil</keyword>
<keyword evidence="1 4" id="KW-0732">Signal</keyword>
<accession>A0A1U7M759</accession>
<feature type="region of interest" description="Disordered" evidence="3">
    <location>
        <begin position="386"/>
        <end position="405"/>
    </location>
</feature>
<keyword evidence="7" id="KW-0378">Hydrolase</keyword>
<evidence type="ECO:0000256" key="3">
    <source>
        <dbReference type="SAM" id="MobiDB-lite"/>
    </source>
</evidence>
<dbReference type="CDD" id="cd12797">
    <property type="entry name" value="M23_peptidase"/>
    <property type="match status" value="1"/>
</dbReference>
<feature type="chain" id="PRO_5013047014" evidence="4">
    <location>
        <begin position="28"/>
        <end position="419"/>
    </location>
</feature>
<keyword evidence="8" id="KW-1185">Reference proteome</keyword>
<feature type="signal peptide" evidence="4">
    <location>
        <begin position="1"/>
        <end position="27"/>
    </location>
</feature>
<evidence type="ECO:0000256" key="2">
    <source>
        <dbReference type="SAM" id="Coils"/>
    </source>
</evidence>
<sequence length="419" mass="46474">MLKKDIRKISTVLLTSMVLSFGSTSFADKVQDLKKEQDGIKNEIKTTQEKIKRAQSESKSVEDQIGDLDRKMNKASIELAKVEDELELIQKNIEKNLKELKEAEQKLIEKQENFEARIKVMYVNGNVSYLELLLTSKDIQDFFSRKDMVQAIAEQDKELLEEMREQKDIIEEKKIELEAQRASLSAAKTKLESRKKDLQTATREKENLMSRLQEDIGEFEKEYDKLNDYAISIKGKILQLQEEQRAREEAKRREEEAKKQAASNSSPSSGSSPGSSSSSSSSSQSYTGGTMAWPVPSSGRISSYYGYRIHPVLHTQKLHTGIDIAAPAGSNVVAASSGTVIYSGWLGSYGIAVMVDHGGGIVTLYAHNSSSSVSVGQSVERGTGIAKVGSTGRSTGPHSHFEVRKNGDFVDPLPWIKGN</sequence>
<dbReference type="OrthoDB" id="9809488at2"/>
<protein>
    <submittedName>
        <fullName evidence="7">Murein hydrolase activator EnvC</fullName>
    </submittedName>
</protein>
<dbReference type="GO" id="GO:0004222">
    <property type="term" value="F:metalloendopeptidase activity"/>
    <property type="evidence" value="ECO:0007669"/>
    <property type="project" value="TreeGrafter"/>
</dbReference>
<evidence type="ECO:0000256" key="4">
    <source>
        <dbReference type="SAM" id="SignalP"/>
    </source>
</evidence>
<dbReference type="InterPro" id="IPR016047">
    <property type="entry name" value="M23ase_b-sheet_dom"/>
</dbReference>
<dbReference type="Proteomes" id="UP000186112">
    <property type="component" value="Unassembled WGS sequence"/>
</dbReference>
<dbReference type="SUPFAM" id="SSF51261">
    <property type="entry name" value="Duplicated hybrid motif"/>
    <property type="match status" value="1"/>
</dbReference>